<reference evidence="2 3" key="1">
    <citation type="submission" date="2017-08" db="EMBL/GenBank/DDBJ databases">
        <title>Mechanisms for carbon and nitrogen cycling indicate functional differentiation within the Candidate Phyla Radiation.</title>
        <authorList>
            <person name="Danczak R.E."/>
            <person name="Johnston M.D."/>
            <person name="Kenah C."/>
            <person name="Slattery M."/>
            <person name="Wrighton K.C."/>
            <person name="Wilkins M.J."/>
        </authorList>
    </citation>
    <scope>NUCLEOTIDE SEQUENCE [LARGE SCALE GENOMIC DNA]</scope>
    <source>
        <strain evidence="2">Gr01-1014_85</strain>
    </source>
</reference>
<keyword evidence="1" id="KW-0812">Transmembrane</keyword>
<organism evidence="2 3">
    <name type="scientific">Candidatus Berkelbacteria bacterium Gr01-1014_85</name>
    <dbReference type="NCBI Taxonomy" id="2017150"/>
    <lineage>
        <taxon>Bacteria</taxon>
        <taxon>Candidatus Berkelbacteria</taxon>
    </lineage>
</organism>
<feature type="non-terminal residue" evidence="2">
    <location>
        <position position="1"/>
    </location>
</feature>
<comment type="caution">
    <text evidence="2">The sequence shown here is derived from an EMBL/GenBank/DDBJ whole genome shotgun (WGS) entry which is preliminary data.</text>
</comment>
<dbReference type="AlphaFoldDB" id="A0A554JC51"/>
<proteinExistence type="predicted"/>
<evidence type="ECO:0000313" key="3">
    <source>
        <dbReference type="Proteomes" id="UP000316253"/>
    </source>
</evidence>
<accession>A0A554JC51</accession>
<feature type="transmembrane region" description="Helical" evidence="1">
    <location>
        <begin position="52"/>
        <end position="73"/>
    </location>
</feature>
<gene>
    <name evidence="2" type="ORF">CEO22_312</name>
</gene>
<keyword evidence="1" id="KW-1133">Transmembrane helix</keyword>
<protein>
    <submittedName>
        <fullName evidence="2">Uncharacterized protein</fullName>
    </submittedName>
</protein>
<evidence type="ECO:0000313" key="2">
    <source>
        <dbReference type="EMBL" id="TSC65871.1"/>
    </source>
</evidence>
<keyword evidence="1" id="KW-0472">Membrane</keyword>
<sequence>LWTNRNGRRGQKLEFRHFVANGYANGWIVEPNQLVSNQLFISYQPQRQLNTLIKLSGLALLATLGYLGLPALLKKKKRVTNES</sequence>
<dbReference type="EMBL" id="VMFD01000024">
    <property type="protein sequence ID" value="TSC65871.1"/>
    <property type="molecule type" value="Genomic_DNA"/>
</dbReference>
<evidence type="ECO:0000256" key="1">
    <source>
        <dbReference type="SAM" id="Phobius"/>
    </source>
</evidence>
<name>A0A554JC51_9BACT</name>
<dbReference type="Proteomes" id="UP000316253">
    <property type="component" value="Unassembled WGS sequence"/>
</dbReference>